<dbReference type="EMBL" id="JACIFF010000008">
    <property type="protein sequence ID" value="MBB4080400.1"/>
    <property type="molecule type" value="Genomic_DNA"/>
</dbReference>
<evidence type="ECO:0000313" key="3">
    <source>
        <dbReference type="Proteomes" id="UP000576209"/>
    </source>
</evidence>
<organism evidence="2 3">
    <name type="scientific">Neolewinella aquimaris</name>
    <dbReference type="NCBI Taxonomy" id="1835722"/>
    <lineage>
        <taxon>Bacteria</taxon>
        <taxon>Pseudomonadati</taxon>
        <taxon>Bacteroidota</taxon>
        <taxon>Saprospiria</taxon>
        <taxon>Saprospirales</taxon>
        <taxon>Lewinellaceae</taxon>
        <taxon>Neolewinella</taxon>
    </lineage>
</organism>
<dbReference type="RefSeq" id="WP_183496640.1">
    <property type="nucleotide sequence ID" value="NZ_JACIFF010000008.1"/>
</dbReference>
<protein>
    <recommendedName>
        <fullName evidence="1">KilA/APSES-type HTH DNA-binding domain-containing protein</fullName>
    </recommendedName>
</protein>
<dbReference type="Pfam" id="PF04383">
    <property type="entry name" value="KilA-N"/>
    <property type="match status" value="1"/>
</dbReference>
<reference evidence="2 3" key="1">
    <citation type="submission" date="2020-08" db="EMBL/GenBank/DDBJ databases">
        <title>Genomic Encyclopedia of Type Strains, Phase IV (KMG-IV): sequencing the most valuable type-strain genomes for metagenomic binning, comparative biology and taxonomic classification.</title>
        <authorList>
            <person name="Goeker M."/>
        </authorList>
    </citation>
    <scope>NUCLEOTIDE SEQUENCE [LARGE SCALE GENOMIC DNA]</scope>
    <source>
        <strain evidence="2 3">DSM 105137</strain>
    </source>
</reference>
<keyword evidence="3" id="KW-1185">Reference proteome</keyword>
<dbReference type="InterPro" id="IPR018004">
    <property type="entry name" value="KilA/APSES_HTH"/>
</dbReference>
<sequence length="251" mass="28914">MDADLGQDQFFQAWELRNCSDSKPPDFGGFKNRAGENTFTLSVQDLVDAGATGIYARRGRYGGTFAHIDWSIHFANWLSPEFYVLTIEAFRKWNDLVAGREHLQLRFARELAAKSYGFITQANQDRAIPSPPPAMTDIAIPGDRTTLIKRKLSQMHADIVNLAMWKMTAKEFRIKFDPPPDRPTMRDFATAPELETISALQIMLRQLQEQQYSNSEMLDYLTIKAPEILAHYCKTEEQQYLLDRTRDKRGW</sequence>
<evidence type="ECO:0000259" key="1">
    <source>
        <dbReference type="Pfam" id="PF04383"/>
    </source>
</evidence>
<dbReference type="Proteomes" id="UP000576209">
    <property type="component" value="Unassembled WGS sequence"/>
</dbReference>
<comment type="caution">
    <text evidence="2">The sequence shown here is derived from an EMBL/GenBank/DDBJ whole genome shotgun (WGS) entry which is preliminary data.</text>
</comment>
<gene>
    <name evidence="2" type="ORF">GGR28_003034</name>
</gene>
<name>A0A840E5R3_9BACT</name>
<accession>A0A840E5R3</accession>
<evidence type="ECO:0000313" key="2">
    <source>
        <dbReference type="EMBL" id="MBB4080400.1"/>
    </source>
</evidence>
<feature type="domain" description="KilA/APSES-type HTH DNA-binding" evidence="1">
    <location>
        <begin position="53"/>
        <end position="94"/>
    </location>
</feature>
<proteinExistence type="predicted"/>
<dbReference type="AlphaFoldDB" id="A0A840E5R3"/>